<sequence>MKNISKSLREKILTLTEEYYKETFKNSIIPGKNQIPVSGRVFDQHELYNLVDSSLDFWLTEGRYNDEFEKELSKFVNVNFTATVNSGSSANLLAFSALTSPFLGKRAIKKGDEVICAATSFPTTLNPVIQNGCVPVLLDVSIPEYNIPFRSIKKNITAKTKAIFLAHTLGNPYEVKELAEFCKKEEIWLIEDCCDALGALYDGKKVGSFGDLSTLSFYPAHQITCGEGGAVLTNSAILNKAVRSFRDWGRDCWCAPGNENTCGIRFNWKLGDLPRGYDHKYIYSHIGYNMKMTDMQASIGLAQLGKIKRFVKKRNENHTLLTEKFKAFEKYFILPKATLNSNPSWFGFVLTVKKSAPFTRGELIKYLEEYKVASRFLFAGEISKQPAYKNIKFKKPVSLKNSKLVMNNTFWIGCYPAINKYIIQYIVKVFNDFLRQYEN</sequence>
<dbReference type="Proteomes" id="UP000177763">
    <property type="component" value="Unassembled WGS sequence"/>
</dbReference>
<dbReference type="PANTHER" id="PTHR30244">
    <property type="entry name" value="TRANSAMINASE"/>
    <property type="match status" value="1"/>
</dbReference>
<organism evidence="5 6">
    <name type="scientific">candidate division WWE3 bacterium RIFCSPLOWO2_12_FULL_36_10</name>
    <dbReference type="NCBI Taxonomy" id="1802630"/>
    <lineage>
        <taxon>Bacteria</taxon>
        <taxon>Katanobacteria</taxon>
    </lineage>
</organism>
<evidence type="ECO:0000313" key="5">
    <source>
        <dbReference type="EMBL" id="OGC57214.1"/>
    </source>
</evidence>
<dbReference type="InterPro" id="IPR015421">
    <property type="entry name" value="PyrdxlP-dep_Trfase_major"/>
</dbReference>
<accession>A0A1F4VJ99</accession>
<dbReference type="Gene3D" id="3.90.1150.10">
    <property type="entry name" value="Aspartate Aminotransferase, domain 1"/>
    <property type="match status" value="1"/>
</dbReference>
<dbReference type="PIRSF" id="PIRSF000390">
    <property type="entry name" value="PLP_StrS"/>
    <property type="match status" value="1"/>
</dbReference>
<dbReference type="GO" id="GO:0000271">
    <property type="term" value="P:polysaccharide biosynthetic process"/>
    <property type="evidence" value="ECO:0007669"/>
    <property type="project" value="TreeGrafter"/>
</dbReference>
<evidence type="ECO:0000256" key="3">
    <source>
        <dbReference type="ARBA" id="ARBA00037999"/>
    </source>
</evidence>
<dbReference type="InterPro" id="IPR015422">
    <property type="entry name" value="PyrdxlP-dep_Trfase_small"/>
</dbReference>
<dbReference type="CDD" id="cd00616">
    <property type="entry name" value="AHBA_syn"/>
    <property type="match status" value="1"/>
</dbReference>
<dbReference type="GO" id="GO:0030170">
    <property type="term" value="F:pyridoxal phosphate binding"/>
    <property type="evidence" value="ECO:0007669"/>
    <property type="project" value="TreeGrafter"/>
</dbReference>
<dbReference type="STRING" id="1802630.A3H26_02115"/>
<dbReference type="Gene3D" id="3.40.640.10">
    <property type="entry name" value="Type I PLP-dependent aspartate aminotransferase-like (Major domain)"/>
    <property type="match status" value="1"/>
</dbReference>
<dbReference type="Pfam" id="PF01041">
    <property type="entry name" value="DegT_DnrJ_EryC1"/>
    <property type="match status" value="1"/>
</dbReference>
<dbReference type="EMBL" id="MEVN01000019">
    <property type="protein sequence ID" value="OGC57214.1"/>
    <property type="molecule type" value="Genomic_DNA"/>
</dbReference>
<dbReference type="InterPro" id="IPR015424">
    <property type="entry name" value="PyrdxlP-dep_Trfase"/>
</dbReference>
<dbReference type="FunFam" id="3.40.640.10:FF:000079">
    <property type="entry name" value="LPS biosynthesis protein"/>
    <property type="match status" value="1"/>
</dbReference>
<dbReference type="PANTHER" id="PTHR30244:SF34">
    <property type="entry name" value="DTDP-4-AMINO-4,6-DIDEOXYGALACTOSE TRANSAMINASE"/>
    <property type="match status" value="1"/>
</dbReference>
<proteinExistence type="inferred from homology"/>
<comment type="caution">
    <text evidence="5">The sequence shown here is derived from an EMBL/GenBank/DDBJ whole genome shotgun (WGS) entry which is preliminary data.</text>
</comment>
<evidence type="ECO:0000256" key="4">
    <source>
        <dbReference type="RuleBase" id="RU004508"/>
    </source>
</evidence>
<dbReference type="InterPro" id="IPR000653">
    <property type="entry name" value="DegT/StrS_aminotransferase"/>
</dbReference>
<evidence type="ECO:0000256" key="2">
    <source>
        <dbReference type="ARBA" id="ARBA00022898"/>
    </source>
</evidence>
<dbReference type="SUPFAM" id="SSF53383">
    <property type="entry name" value="PLP-dependent transferases"/>
    <property type="match status" value="1"/>
</dbReference>
<dbReference type="GO" id="GO:0008483">
    <property type="term" value="F:transaminase activity"/>
    <property type="evidence" value="ECO:0007669"/>
    <property type="project" value="TreeGrafter"/>
</dbReference>
<gene>
    <name evidence="5" type="ORF">A3H26_02115</name>
</gene>
<reference evidence="5 6" key="1">
    <citation type="journal article" date="2016" name="Nat. Commun.">
        <title>Thousands of microbial genomes shed light on interconnected biogeochemical processes in an aquifer system.</title>
        <authorList>
            <person name="Anantharaman K."/>
            <person name="Brown C.T."/>
            <person name="Hug L.A."/>
            <person name="Sharon I."/>
            <person name="Castelle C.J."/>
            <person name="Probst A.J."/>
            <person name="Thomas B.C."/>
            <person name="Singh A."/>
            <person name="Wilkins M.J."/>
            <person name="Karaoz U."/>
            <person name="Brodie E.L."/>
            <person name="Williams K.H."/>
            <person name="Hubbard S.S."/>
            <person name="Banfield J.F."/>
        </authorList>
    </citation>
    <scope>NUCLEOTIDE SEQUENCE [LARGE SCALE GENOMIC DNA]</scope>
</reference>
<protein>
    <submittedName>
        <fullName evidence="5">Lipopolysaccharide biosynthesis protein RfbH</fullName>
    </submittedName>
</protein>
<evidence type="ECO:0000256" key="1">
    <source>
        <dbReference type="ARBA" id="ARBA00001933"/>
    </source>
</evidence>
<evidence type="ECO:0000313" key="6">
    <source>
        <dbReference type="Proteomes" id="UP000177763"/>
    </source>
</evidence>
<keyword evidence="2 4" id="KW-0663">Pyridoxal phosphate</keyword>
<dbReference type="AlphaFoldDB" id="A0A1F4VJ99"/>
<dbReference type="NCBIfam" id="NF011936">
    <property type="entry name" value="PRK15407.1"/>
    <property type="match status" value="1"/>
</dbReference>
<comment type="similarity">
    <text evidence="3 4">Belongs to the DegT/DnrJ/EryC1 family.</text>
</comment>
<comment type="cofactor">
    <cofactor evidence="1">
        <name>pyridoxal 5'-phosphate</name>
        <dbReference type="ChEBI" id="CHEBI:597326"/>
    </cofactor>
</comment>
<name>A0A1F4VJ99_UNCKA</name>